<organism evidence="8 9">
    <name type="scientific">Brassica oleracea var. oleracea</name>
    <dbReference type="NCBI Taxonomy" id="109376"/>
    <lineage>
        <taxon>Eukaryota</taxon>
        <taxon>Viridiplantae</taxon>
        <taxon>Streptophyta</taxon>
        <taxon>Embryophyta</taxon>
        <taxon>Tracheophyta</taxon>
        <taxon>Spermatophyta</taxon>
        <taxon>Magnoliopsida</taxon>
        <taxon>eudicotyledons</taxon>
        <taxon>Gunneridae</taxon>
        <taxon>Pentapetalae</taxon>
        <taxon>rosids</taxon>
        <taxon>malvids</taxon>
        <taxon>Brassicales</taxon>
        <taxon>Brassicaceae</taxon>
        <taxon>Brassiceae</taxon>
        <taxon>Brassica</taxon>
    </lineage>
</organism>
<reference evidence="8 9" key="1">
    <citation type="journal article" date="2014" name="Genome Biol.">
        <title>Transcriptome and methylome profiling reveals relics of genome dominance in the mesopolyploid Brassica oleracea.</title>
        <authorList>
            <person name="Parkin I.A."/>
            <person name="Koh C."/>
            <person name="Tang H."/>
            <person name="Robinson S.J."/>
            <person name="Kagale S."/>
            <person name="Clarke W.E."/>
            <person name="Town C.D."/>
            <person name="Nixon J."/>
            <person name="Krishnakumar V."/>
            <person name="Bidwell S.L."/>
            <person name="Denoeud F."/>
            <person name="Belcram H."/>
            <person name="Links M.G."/>
            <person name="Just J."/>
            <person name="Clarke C."/>
            <person name="Bender T."/>
            <person name="Huebert T."/>
            <person name="Mason A.S."/>
            <person name="Pires J.C."/>
            <person name="Barker G."/>
            <person name="Moore J."/>
            <person name="Walley P.G."/>
            <person name="Manoli S."/>
            <person name="Batley J."/>
            <person name="Edwards D."/>
            <person name="Nelson M.N."/>
            <person name="Wang X."/>
            <person name="Paterson A.H."/>
            <person name="King G."/>
            <person name="Bancroft I."/>
            <person name="Chalhoub B."/>
            <person name="Sharpe A.G."/>
        </authorList>
    </citation>
    <scope>NUCLEOTIDE SEQUENCE</scope>
    <source>
        <strain evidence="8 9">cv. TO1000</strain>
    </source>
</reference>
<keyword evidence="9" id="KW-1185">Reference proteome</keyword>
<keyword evidence="6" id="KW-0472">Membrane</keyword>
<dbReference type="EnsemblPlants" id="Bo9g032210.1">
    <property type="protein sequence ID" value="Bo9g032210.1"/>
    <property type="gene ID" value="Bo9g032210"/>
</dbReference>
<comment type="similarity">
    <text evidence="7">Belongs to the DVL/RTFL small polypeptides family.</text>
</comment>
<reference evidence="8" key="2">
    <citation type="submission" date="2015-03" db="UniProtKB">
        <authorList>
            <consortium name="EnsemblPlants"/>
        </authorList>
    </citation>
    <scope>IDENTIFICATION</scope>
</reference>
<evidence type="ECO:0000256" key="5">
    <source>
        <dbReference type="ARBA" id="ARBA00022989"/>
    </source>
</evidence>
<evidence type="ECO:0000256" key="7">
    <source>
        <dbReference type="ARBA" id="ARBA00024340"/>
    </source>
</evidence>
<dbReference type="GO" id="GO:0008285">
    <property type="term" value="P:negative regulation of cell population proliferation"/>
    <property type="evidence" value="ECO:0007669"/>
    <property type="project" value="InterPro"/>
</dbReference>
<evidence type="ECO:0000313" key="9">
    <source>
        <dbReference type="Proteomes" id="UP000032141"/>
    </source>
</evidence>
<dbReference type="Pfam" id="PF08137">
    <property type="entry name" value="DVL"/>
    <property type="match status" value="1"/>
</dbReference>
<keyword evidence="3" id="KW-1003">Cell membrane</keyword>
<evidence type="ECO:0000256" key="4">
    <source>
        <dbReference type="ARBA" id="ARBA00022692"/>
    </source>
</evidence>
<dbReference type="HOGENOM" id="CLU_1328000_0_0_1"/>
<evidence type="ECO:0000256" key="6">
    <source>
        <dbReference type="ARBA" id="ARBA00023136"/>
    </source>
</evidence>
<evidence type="ECO:0000256" key="3">
    <source>
        <dbReference type="ARBA" id="ARBA00022475"/>
    </source>
</evidence>
<comment type="subcellular location">
    <subcellularLocation>
        <location evidence="1">Cell membrane</location>
        <topology evidence="1">Single-pass membrane protein</topology>
    </subcellularLocation>
</comment>
<evidence type="ECO:0000313" key="8">
    <source>
        <dbReference type="EnsemblPlants" id="Bo9g032210.1"/>
    </source>
</evidence>
<dbReference type="Gramene" id="Bo9g032210.1">
    <property type="protein sequence ID" value="Bo9g032210.1"/>
    <property type="gene ID" value="Bo9g032210"/>
</dbReference>
<proteinExistence type="inferred from homology"/>
<evidence type="ECO:0000256" key="1">
    <source>
        <dbReference type="ARBA" id="ARBA00004162"/>
    </source>
</evidence>
<name>A0A0D3E477_BRAOL</name>
<keyword evidence="5" id="KW-1133">Transmembrane helix</keyword>
<dbReference type="AlphaFoldDB" id="A0A0D3E477"/>
<dbReference type="Proteomes" id="UP000032141">
    <property type="component" value="Chromosome C9"/>
</dbReference>
<keyword evidence="2" id="KW-0217">Developmental protein</keyword>
<dbReference type="GO" id="GO:0048367">
    <property type="term" value="P:shoot system development"/>
    <property type="evidence" value="ECO:0007669"/>
    <property type="project" value="UniProtKB-ARBA"/>
</dbReference>
<evidence type="ECO:0000256" key="2">
    <source>
        <dbReference type="ARBA" id="ARBA00022473"/>
    </source>
</evidence>
<dbReference type="InterPro" id="IPR012552">
    <property type="entry name" value="DVL"/>
</dbReference>
<protein>
    <submittedName>
        <fullName evidence="8">Uncharacterized protein</fullName>
    </submittedName>
</protein>
<dbReference type="GO" id="GO:0005886">
    <property type="term" value="C:plasma membrane"/>
    <property type="evidence" value="ECO:0007669"/>
    <property type="project" value="UniProtKB-SubCell"/>
</dbReference>
<sequence>MESNKDSQKKQTKKKLTPIRSFREKRSRLYIIRRCLCTLVSDCIRTVQLDMIIVNIGVQVLRKVRNTVQLMWSFLDGLYIYVQVSAESDPRTISVLHIQVRWNQVNRCENIDDFLKLVAKMSSFSVNGTDEIQSFVFLNTFNHASVVRWHKAFRGSLRDPSLNPLVILITEAFTFSLRGKGWPFYPIFEHVSESDPKNPKPKSEQQK</sequence>
<accession>A0A0D3E477</accession>
<keyword evidence="4" id="KW-0812">Transmembrane</keyword>